<dbReference type="Proteomes" id="UP000314294">
    <property type="component" value="Unassembled WGS sequence"/>
</dbReference>
<dbReference type="EMBL" id="SRLO01000007">
    <property type="protein sequence ID" value="TNN88100.1"/>
    <property type="molecule type" value="Genomic_DNA"/>
</dbReference>
<keyword evidence="1" id="KW-0732">Signal</keyword>
<reference evidence="2 3" key="1">
    <citation type="submission" date="2019-03" db="EMBL/GenBank/DDBJ databases">
        <title>First draft genome of Liparis tanakae, snailfish: a comprehensive survey of snailfish specific genes.</title>
        <authorList>
            <person name="Kim W."/>
            <person name="Song I."/>
            <person name="Jeong J.-H."/>
            <person name="Kim D."/>
            <person name="Kim S."/>
            <person name="Ryu S."/>
            <person name="Song J.Y."/>
            <person name="Lee S.K."/>
        </authorList>
    </citation>
    <scope>NUCLEOTIDE SEQUENCE [LARGE SCALE GENOMIC DNA]</scope>
    <source>
        <tissue evidence="2">Muscle</tissue>
    </source>
</reference>
<feature type="chain" id="PRO_5021187095" evidence="1">
    <location>
        <begin position="24"/>
        <end position="159"/>
    </location>
</feature>
<evidence type="ECO:0000256" key="1">
    <source>
        <dbReference type="SAM" id="SignalP"/>
    </source>
</evidence>
<name>A0A4Z2JD60_9TELE</name>
<comment type="caution">
    <text evidence="2">The sequence shown here is derived from an EMBL/GenBank/DDBJ whole genome shotgun (WGS) entry which is preliminary data.</text>
</comment>
<evidence type="ECO:0000313" key="2">
    <source>
        <dbReference type="EMBL" id="TNN88100.1"/>
    </source>
</evidence>
<protein>
    <submittedName>
        <fullName evidence="2">Uncharacterized protein</fullName>
    </submittedName>
</protein>
<sequence>MQHFPPLPLELLDPLFLLLGSLRVPLLQQPGRRTTERRGQEGKAETRSWVLLAVSSSSLYSSSSHSLCSVLSGSLSCTGMATLDRSLPMLFLRMFHRLTLLVGLGEGSVERRRGTVSALLTGGEEFEIRRRRVGEIIGVQSRLGGNTDVVASKGGTNGL</sequence>
<accession>A0A4Z2JD60</accession>
<gene>
    <name evidence="2" type="ORF">EYF80_001681</name>
</gene>
<dbReference type="AlphaFoldDB" id="A0A4Z2JD60"/>
<feature type="signal peptide" evidence="1">
    <location>
        <begin position="1"/>
        <end position="23"/>
    </location>
</feature>
<proteinExistence type="predicted"/>
<evidence type="ECO:0000313" key="3">
    <source>
        <dbReference type="Proteomes" id="UP000314294"/>
    </source>
</evidence>
<keyword evidence="3" id="KW-1185">Reference proteome</keyword>
<organism evidence="2 3">
    <name type="scientific">Liparis tanakae</name>
    <name type="common">Tanaka's snailfish</name>
    <dbReference type="NCBI Taxonomy" id="230148"/>
    <lineage>
        <taxon>Eukaryota</taxon>
        <taxon>Metazoa</taxon>
        <taxon>Chordata</taxon>
        <taxon>Craniata</taxon>
        <taxon>Vertebrata</taxon>
        <taxon>Euteleostomi</taxon>
        <taxon>Actinopterygii</taxon>
        <taxon>Neopterygii</taxon>
        <taxon>Teleostei</taxon>
        <taxon>Neoteleostei</taxon>
        <taxon>Acanthomorphata</taxon>
        <taxon>Eupercaria</taxon>
        <taxon>Perciformes</taxon>
        <taxon>Cottioidei</taxon>
        <taxon>Cottales</taxon>
        <taxon>Liparidae</taxon>
        <taxon>Liparis</taxon>
    </lineage>
</organism>